<sequence>KPVGPHGLVAWTNKLREETRRRRLQRNATLLGTDHAIWGWPWGQLGPVLHLLNRASTNQRNPIY</sequence>
<proteinExistence type="predicted"/>
<accession>F6SKP7</accession>
<feature type="non-terminal residue" evidence="1">
    <location>
        <position position="64"/>
    </location>
</feature>
<protein>
    <submittedName>
        <fullName evidence="1">Uncharacterized protein</fullName>
    </submittedName>
</protein>
<evidence type="ECO:0000313" key="1">
    <source>
        <dbReference type="EMBL" id="EHH27962.1"/>
    </source>
</evidence>
<dbReference type="Proteomes" id="UP000013456">
    <property type="component" value="Chromosome 7"/>
</dbReference>
<dbReference type="EMBL" id="CM001259">
    <property type="protein sequence ID" value="EHH27962.1"/>
    <property type="molecule type" value="Genomic_DNA"/>
</dbReference>
<feature type="non-terminal residue" evidence="1">
    <location>
        <position position="1"/>
    </location>
</feature>
<dbReference type="AlphaFoldDB" id="F6SKP7"/>
<dbReference type="HOGENOM" id="CLU_2873559_0_0_1"/>
<reference evidence="1" key="1">
    <citation type="journal article" date="2011" name="Nat. Biotechnol.">
        <title>Genome sequencing and comparison of two nonhuman primate animal models, the cynomolgus and Chinese rhesus macaques.</title>
        <authorList>
            <person name="Yan G."/>
            <person name="Zhang G."/>
            <person name="Fang X."/>
            <person name="Zhang Y."/>
            <person name="Li C."/>
            <person name="Ling F."/>
            <person name="Cooper D.N."/>
            <person name="Li Q."/>
            <person name="Li Y."/>
            <person name="van Gool A.J."/>
            <person name="Du H."/>
            <person name="Chen J."/>
            <person name="Chen R."/>
            <person name="Zhang P."/>
            <person name="Huang Z."/>
            <person name="Thompson J.R."/>
            <person name="Meng Y."/>
            <person name="Bai Y."/>
            <person name="Wang J."/>
            <person name="Zhuo M."/>
            <person name="Wang T."/>
            <person name="Huang Y."/>
            <person name="Wei L."/>
            <person name="Li J."/>
            <person name="Wang Z."/>
            <person name="Hu H."/>
            <person name="Yang P."/>
            <person name="Le L."/>
            <person name="Stenson P.D."/>
            <person name="Li B."/>
            <person name="Liu X."/>
            <person name="Ball E.V."/>
            <person name="An N."/>
            <person name="Huang Q."/>
            <person name="Zhang Y."/>
            <person name="Fan W."/>
            <person name="Zhang X."/>
            <person name="Li Y."/>
            <person name="Wang W."/>
            <person name="Katze M.G."/>
            <person name="Su B."/>
            <person name="Nielsen R."/>
            <person name="Yang H."/>
            <person name="Wang J."/>
            <person name="Wang X."/>
            <person name="Wang J."/>
        </authorList>
    </citation>
    <scope>NUCLEOTIDE SEQUENCE [LARGE SCALE GENOMIC DNA]</scope>
    <source>
        <strain evidence="1">CR-5</strain>
    </source>
</reference>
<organism evidence="1">
    <name type="scientific">Macaca mulatta</name>
    <name type="common">Rhesus macaque</name>
    <dbReference type="NCBI Taxonomy" id="9544"/>
    <lineage>
        <taxon>Eukaryota</taxon>
        <taxon>Metazoa</taxon>
        <taxon>Chordata</taxon>
        <taxon>Craniata</taxon>
        <taxon>Vertebrata</taxon>
        <taxon>Euteleostomi</taxon>
        <taxon>Mammalia</taxon>
        <taxon>Eutheria</taxon>
        <taxon>Euarchontoglires</taxon>
        <taxon>Primates</taxon>
        <taxon>Haplorrhini</taxon>
        <taxon>Catarrhini</taxon>
        <taxon>Cercopithecidae</taxon>
        <taxon>Cercopithecinae</taxon>
        <taxon>Macaca</taxon>
    </lineage>
</organism>
<name>F6SKP7_MACMU</name>
<gene>
    <name evidence="1" type="ORF">EGK_18287</name>
</gene>